<accession>A0A0K1ELA7</accession>
<dbReference type="InterPro" id="IPR003615">
    <property type="entry name" value="HNH_nuc"/>
</dbReference>
<dbReference type="GO" id="GO:0008270">
    <property type="term" value="F:zinc ion binding"/>
    <property type="evidence" value="ECO:0007669"/>
    <property type="project" value="InterPro"/>
</dbReference>
<dbReference type="Gene3D" id="1.10.30.50">
    <property type="match status" value="1"/>
</dbReference>
<dbReference type="AlphaFoldDB" id="A0A0K1ELA7"/>
<dbReference type="CDD" id="cd00085">
    <property type="entry name" value="HNHc"/>
    <property type="match status" value="1"/>
</dbReference>
<reference evidence="2 3" key="1">
    <citation type="submission" date="2015-07" db="EMBL/GenBank/DDBJ databases">
        <title>Genome analysis of myxobacterium Chondromyces crocatus Cm c5 reveals a high potential for natural compound synthesis and the genetic basis for the loss of fruiting body formation.</title>
        <authorList>
            <person name="Zaburannyi N."/>
            <person name="Bunk B."/>
            <person name="Maier J."/>
            <person name="Overmann J."/>
            <person name="Mueller R."/>
        </authorList>
    </citation>
    <scope>NUCLEOTIDE SEQUENCE [LARGE SCALE GENOMIC DNA]</scope>
    <source>
        <strain evidence="2 3">Cm c5</strain>
    </source>
</reference>
<evidence type="ECO:0000259" key="1">
    <source>
        <dbReference type="SMART" id="SM00507"/>
    </source>
</evidence>
<dbReference type="Proteomes" id="UP000067626">
    <property type="component" value="Chromosome"/>
</dbReference>
<dbReference type="EMBL" id="CP012159">
    <property type="protein sequence ID" value="AKT41462.1"/>
    <property type="molecule type" value="Genomic_DNA"/>
</dbReference>
<dbReference type="SMART" id="SM00507">
    <property type="entry name" value="HNHc"/>
    <property type="match status" value="1"/>
</dbReference>
<feature type="domain" description="HNH nuclease" evidence="1">
    <location>
        <begin position="57"/>
        <end position="116"/>
    </location>
</feature>
<sequence>MTERICYLCRRKLPNASFTFRSNGTYFSACKDCNRHVFAQRRRSRLAGAGGSFSTAEWQTLIAQYDRCPMCRRAWSEIPLLSGRSSTITADHIVPISKGGSNSIENIQPLCYSCNSKKGDKHAM</sequence>
<dbReference type="KEGG" id="ccro:CMC5_056650"/>
<dbReference type="RefSeq" id="WP_050433251.1">
    <property type="nucleotide sequence ID" value="NZ_CP012159.1"/>
</dbReference>
<evidence type="ECO:0000313" key="3">
    <source>
        <dbReference type="Proteomes" id="UP000067626"/>
    </source>
</evidence>
<gene>
    <name evidence="2" type="ORF">CMC5_056650</name>
</gene>
<dbReference type="GO" id="GO:0004519">
    <property type="term" value="F:endonuclease activity"/>
    <property type="evidence" value="ECO:0007669"/>
    <property type="project" value="InterPro"/>
</dbReference>
<protein>
    <recommendedName>
        <fullName evidence="1">HNH nuclease domain-containing protein</fullName>
    </recommendedName>
</protein>
<organism evidence="2 3">
    <name type="scientific">Chondromyces crocatus</name>
    <dbReference type="NCBI Taxonomy" id="52"/>
    <lineage>
        <taxon>Bacteria</taxon>
        <taxon>Pseudomonadati</taxon>
        <taxon>Myxococcota</taxon>
        <taxon>Polyangia</taxon>
        <taxon>Polyangiales</taxon>
        <taxon>Polyangiaceae</taxon>
        <taxon>Chondromyces</taxon>
    </lineage>
</organism>
<name>A0A0K1ELA7_CHOCO</name>
<dbReference type="InterPro" id="IPR002711">
    <property type="entry name" value="HNH"/>
</dbReference>
<proteinExistence type="predicted"/>
<keyword evidence="3" id="KW-1185">Reference proteome</keyword>
<dbReference type="Pfam" id="PF01844">
    <property type="entry name" value="HNH"/>
    <property type="match status" value="1"/>
</dbReference>
<evidence type="ECO:0000313" key="2">
    <source>
        <dbReference type="EMBL" id="AKT41462.1"/>
    </source>
</evidence>
<dbReference type="GO" id="GO:0003676">
    <property type="term" value="F:nucleic acid binding"/>
    <property type="evidence" value="ECO:0007669"/>
    <property type="project" value="InterPro"/>
</dbReference>